<proteinExistence type="predicted"/>
<dbReference type="Gene3D" id="3.90.550.10">
    <property type="entry name" value="Spore Coat Polysaccharide Biosynthesis Protein SpsA, Chain A"/>
    <property type="match status" value="1"/>
</dbReference>
<name>A0A0G0UXZ1_9BACT</name>
<evidence type="ECO:0000313" key="3">
    <source>
        <dbReference type="Proteomes" id="UP000034489"/>
    </source>
</evidence>
<dbReference type="InterPro" id="IPR001173">
    <property type="entry name" value="Glyco_trans_2-like"/>
</dbReference>
<evidence type="ECO:0000259" key="1">
    <source>
        <dbReference type="Pfam" id="PF00535"/>
    </source>
</evidence>
<dbReference type="AlphaFoldDB" id="A0A0G0UXZ1"/>
<dbReference type="GO" id="GO:0016740">
    <property type="term" value="F:transferase activity"/>
    <property type="evidence" value="ECO:0007669"/>
    <property type="project" value="UniProtKB-KW"/>
</dbReference>
<feature type="domain" description="Glycosyltransferase 2-like" evidence="1">
    <location>
        <begin position="10"/>
        <end position="141"/>
    </location>
</feature>
<organism evidence="2 3">
    <name type="scientific">Candidatus Curtissbacteria bacterium GW2011_GWA1_40_24</name>
    <dbReference type="NCBI Taxonomy" id="1618406"/>
    <lineage>
        <taxon>Bacteria</taxon>
        <taxon>Candidatus Curtissiibacteriota</taxon>
    </lineage>
</organism>
<dbReference type="PANTHER" id="PTHR43630">
    <property type="entry name" value="POLY-BETA-1,6-N-ACETYL-D-GLUCOSAMINE SYNTHASE"/>
    <property type="match status" value="1"/>
</dbReference>
<evidence type="ECO:0000313" key="2">
    <source>
        <dbReference type="EMBL" id="KKR55207.1"/>
    </source>
</evidence>
<dbReference type="Pfam" id="PF00535">
    <property type="entry name" value="Glycos_transf_2"/>
    <property type="match status" value="1"/>
</dbReference>
<reference evidence="2 3" key="1">
    <citation type="journal article" date="2015" name="Nature">
        <title>rRNA introns, odd ribosomes, and small enigmatic genomes across a large radiation of phyla.</title>
        <authorList>
            <person name="Brown C.T."/>
            <person name="Hug L.A."/>
            <person name="Thomas B.C."/>
            <person name="Sharon I."/>
            <person name="Castelle C.J."/>
            <person name="Singh A."/>
            <person name="Wilkins M.J."/>
            <person name="Williams K.H."/>
            <person name="Banfield J.F."/>
        </authorList>
    </citation>
    <scope>NUCLEOTIDE SEQUENCE [LARGE SCALE GENOMIC DNA]</scope>
</reference>
<dbReference type="Proteomes" id="UP000034489">
    <property type="component" value="Unassembled WGS sequence"/>
</dbReference>
<gene>
    <name evidence="2" type="ORF">UT92_C0007G0002</name>
</gene>
<dbReference type="InterPro" id="IPR029044">
    <property type="entry name" value="Nucleotide-diphossugar_trans"/>
</dbReference>
<protein>
    <submittedName>
        <fullName evidence="2">Glycosyl transferase family 2</fullName>
    </submittedName>
</protein>
<accession>A0A0G0UXZ1</accession>
<dbReference type="SUPFAM" id="SSF53448">
    <property type="entry name" value="Nucleotide-diphospho-sugar transferases"/>
    <property type="match status" value="1"/>
</dbReference>
<comment type="caution">
    <text evidence="2">The sequence shown here is derived from an EMBL/GenBank/DDBJ whole genome shotgun (WGS) entry which is preliminary data.</text>
</comment>
<keyword evidence="2" id="KW-0808">Transferase</keyword>
<dbReference type="PANTHER" id="PTHR43630:SF2">
    <property type="entry name" value="GLYCOSYLTRANSFERASE"/>
    <property type="match status" value="1"/>
</dbReference>
<dbReference type="EMBL" id="LBYQ01000007">
    <property type="protein sequence ID" value="KKR55207.1"/>
    <property type="molecule type" value="Genomic_DNA"/>
</dbReference>
<sequence>MKSNLTVHCVIKNEERWIWFAVNSILDIAGEVLIYDTGSADKTVEIVKTIKSKKIIFEEKGEVDAKGLTQLRREQLARTKTDWFLILDGDEVWPEQTKKELVKKIKNADKSDWGIVVRAWNLVGDVYHYHPESIHYQWLYAPKKFKGWANLRVFRRSVPELRIKGQYPLEAYCDKDGIPIQNYGEKRLLFLKNRYFHTTYLTRSDTRARDRNVLNRLKKSKMELGMSFPKNFKYPEVFYKKLPKIVTSPWTKRSNFESFVSLVQTPIKETRRRVLNLYNPK</sequence>